<dbReference type="OrthoDB" id="7465792at2759"/>
<name>A0A8S0Z3L5_ARCPL</name>
<gene>
    <name evidence="2" type="ORF">APLA_LOCUS2845</name>
</gene>
<dbReference type="Proteomes" id="UP000494106">
    <property type="component" value="Unassembled WGS sequence"/>
</dbReference>
<evidence type="ECO:0000313" key="3">
    <source>
        <dbReference type="Proteomes" id="UP000494106"/>
    </source>
</evidence>
<accession>A0A8S0Z3L5</accession>
<sequence length="67" mass="7460">MTSARNISFNAPALRTRMERERRVTRAGAPRPGGFTSRCPAERGRGTRAYNLTRLNSVDAVPKETRA</sequence>
<feature type="region of interest" description="Disordered" evidence="1">
    <location>
        <begin position="18"/>
        <end position="45"/>
    </location>
</feature>
<dbReference type="EMBL" id="CADEBC010000208">
    <property type="protein sequence ID" value="CAB3226405.1"/>
    <property type="molecule type" value="Genomic_DNA"/>
</dbReference>
<evidence type="ECO:0000256" key="1">
    <source>
        <dbReference type="SAM" id="MobiDB-lite"/>
    </source>
</evidence>
<reference evidence="2 3" key="1">
    <citation type="submission" date="2020-04" db="EMBL/GenBank/DDBJ databases">
        <authorList>
            <person name="Wallbank WR R."/>
            <person name="Pardo Diaz C."/>
            <person name="Kozak K."/>
            <person name="Martin S."/>
            <person name="Jiggins C."/>
            <person name="Moest M."/>
            <person name="Warren A I."/>
            <person name="Byers J.R.P. K."/>
            <person name="Montejo-Kovacevich G."/>
            <person name="Yen C E."/>
        </authorList>
    </citation>
    <scope>NUCLEOTIDE SEQUENCE [LARGE SCALE GENOMIC DNA]</scope>
</reference>
<comment type="caution">
    <text evidence="2">The sequence shown here is derived from an EMBL/GenBank/DDBJ whole genome shotgun (WGS) entry which is preliminary data.</text>
</comment>
<protein>
    <submittedName>
        <fullName evidence="2">Uncharacterized protein</fullName>
    </submittedName>
</protein>
<proteinExistence type="predicted"/>
<dbReference type="AlphaFoldDB" id="A0A8S0Z3L5"/>
<evidence type="ECO:0000313" key="2">
    <source>
        <dbReference type="EMBL" id="CAB3226405.1"/>
    </source>
</evidence>
<organism evidence="2 3">
    <name type="scientific">Arctia plantaginis</name>
    <name type="common">Wood tiger moth</name>
    <name type="synonym">Phalaena plantaginis</name>
    <dbReference type="NCBI Taxonomy" id="874455"/>
    <lineage>
        <taxon>Eukaryota</taxon>
        <taxon>Metazoa</taxon>
        <taxon>Ecdysozoa</taxon>
        <taxon>Arthropoda</taxon>
        <taxon>Hexapoda</taxon>
        <taxon>Insecta</taxon>
        <taxon>Pterygota</taxon>
        <taxon>Neoptera</taxon>
        <taxon>Endopterygota</taxon>
        <taxon>Lepidoptera</taxon>
        <taxon>Glossata</taxon>
        <taxon>Ditrysia</taxon>
        <taxon>Noctuoidea</taxon>
        <taxon>Erebidae</taxon>
        <taxon>Arctiinae</taxon>
        <taxon>Arctia</taxon>
    </lineage>
</organism>
<keyword evidence="3" id="KW-1185">Reference proteome</keyword>